<organism evidence="3 4">
    <name type="scientific">Trifolium medium</name>
    <dbReference type="NCBI Taxonomy" id="97028"/>
    <lineage>
        <taxon>Eukaryota</taxon>
        <taxon>Viridiplantae</taxon>
        <taxon>Streptophyta</taxon>
        <taxon>Embryophyta</taxon>
        <taxon>Tracheophyta</taxon>
        <taxon>Spermatophyta</taxon>
        <taxon>Magnoliopsida</taxon>
        <taxon>eudicotyledons</taxon>
        <taxon>Gunneridae</taxon>
        <taxon>Pentapetalae</taxon>
        <taxon>rosids</taxon>
        <taxon>fabids</taxon>
        <taxon>Fabales</taxon>
        <taxon>Fabaceae</taxon>
        <taxon>Papilionoideae</taxon>
        <taxon>50 kb inversion clade</taxon>
        <taxon>NPAAA clade</taxon>
        <taxon>Hologalegina</taxon>
        <taxon>IRL clade</taxon>
        <taxon>Trifolieae</taxon>
        <taxon>Trifolium</taxon>
    </lineage>
</organism>
<reference evidence="3 4" key="1">
    <citation type="journal article" date="2018" name="Front. Plant Sci.">
        <title>Red Clover (Trifolium pratense) and Zigzag Clover (T. medium) - A Picture of Genomic Similarities and Differences.</title>
        <authorList>
            <person name="Dluhosova J."/>
            <person name="Istvanek J."/>
            <person name="Nedelnik J."/>
            <person name="Repkova J."/>
        </authorList>
    </citation>
    <scope>NUCLEOTIDE SEQUENCE [LARGE SCALE GENOMIC DNA]</scope>
    <source>
        <strain evidence="4">cv. 10/8</strain>
        <tissue evidence="3">Leaf</tissue>
    </source>
</reference>
<gene>
    <name evidence="3" type="ORF">A2U01_0004236</name>
</gene>
<dbReference type="GO" id="GO:0043022">
    <property type="term" value="F:ribosome binding"/>
    <property type="evidence" value="ECO:0007669"/>
    <property type="project" value="InterPro"/>
</dbReference>
<feature type="non-terminal residue" evidence="3">
    <location>
        <position position="1"/>
    </location>
</feature>
<protein>
    <submittedName>
        <fullName evidence="3">Eukaryotic translation initiation factor 6-2-like</fullName>
    </submittedName>
</protein>
<keyword evidence="2" id="KW-0648">Protein biosynthesis</keyword>
<evidence type="ECO:0000256" key="2">
    <source>
        <dbReference type="ARBA" id="ARBA00022917"/>
    </source>
</evidence>
<comment type="caution">
    <text evidence="3">The sequence shown here is derived from an EMBL/GenBank/DDBJ whole genome shotgun (WGS) entry which is preliminary data.</text>
</comment>
<evidence type="ECO:0000256" key="1">
    <source>
        <dbReference type="ARBA" id="ARBA00022540"/>
    </source>
</evidence>
<dbReference type="Proteomes" id="UP000265520">
    <property type="component" value="Unassembled WGS sequence"/>
</dbReference>
<evidence type="ECO:0000313" key="4">
    <source>
        <dbReference type="Proteomes" id="UP000265520"/>
    </source>
</evidence>
<dbReference type="GO" id="GO:0003743">
    <property type="term" value="F:translation initiation factor activity"/>
    <property type="evidence" value="ECO:0007669"/>
    <property type="project" value="UniProtKB-KW"/>
</dbReference>
<dbReference type="GO" id="GO:0042256">
    <property type="term" value="P:cytosolic ribosome assembly"/>
    <property type="evidence" value="ECO:0007669"/>
    <property type="project" value="InterPro"/>
</dbReference>
<proteinExistence type="predicted"/>
<dbReference type="Pfam" id="PF01912">
    <property type="entry name" value="eIF-6"/>
    <property type="match status" value="1"/>
</dbReference>
<dbReference type="PANTHER" id="PTHR10784">
    <property type="entry name" value="TRANSLATION INITIATION FACTOR 6"/>
    <property type="match status" value="1"/>
</dbReference>
<name>A0A392M7L9_9FABA</name>
<dbReference type="Gene3D" id="3.75.10.10">
    <property type="entry name" value="L-arginine/glycine Amidinotransferase, Chain A"/>
    <property type="match status" value="1"/>
</dbReference>
<dbReference type="AlphaFoldDB" id="A0A392M7L9"/>
<sequence length="137" mass="14975">LTFTNHGEIGLICNLTNSYCLVGSGGSENFYSSIEAELEDVIPIIKTSIGDSSVGRYCIGFTYLLADPRIIGVPLPCKPGGLTQKIGGVWHPCAENYTWSWWDRCVPRWVAGNKNGLLLPHTTTLEVPLPQETNPIV</sequence>
<keyword evidence="1 3" id="KW-0396">Initiation factor</keyword>
<dbReference type="SUPFAM" id="SSF55909">
    <property type="entry name" value="Pentein"/>
    <property type="match status" value="1"/>
</dbReference>
<dbReference type="InterPro" id="IPR002769">
    <property type="entry name" value="eIF6"/>
</dbReference>
<evidence type="ECO:0000313" key="3">
    <source>
        <dbReference type="EMBL" id="MCH83416.1"/>
    </source>
</evidence>
<keyword evidence="4" id="KW-1185">Reference proteome</keyword>
<dbReference type="EMBL" id="LXQA010005165">
    <property type="protein sequence ID" value="MCH83416.1"/>
    <property type="molecule type" value="Genomic_DNA"/>
</dbReference>
<accession>A0A392M7L9</accession>